<dbReference type="EMBL" id="CAXKWB010113404">
    <property type="protein sequence ID" value="CAL4234687.1"/>
    <property type="molecule type" value="Genomic_DNA"/>
</dbReference>
<comment type="caution">
    <text evidence="1">The sequence shown here is derived from an EMBL/GenBank/DDBJ whole genome shotgun (WGS) entry which is preliminary data.</text>
</comment>
<keyword evidence="2" id="KW-1185">Reference proteome</keyword>
<protein>
    <submittedName>
        <fullName evidence="1">Uncharacterized protein</fullName>
    </submittedName>
</protein>
<proteinExistence type="predicted"/>
<dbReference type="AlphaFoldDB" id="A0AAV2SRI3"/>
<reference evidence="1 2" key="1">
    <citation type="submission" date="2024-05" db="EMBL/GenBank/DDBJ databases">
        <authorList>
            <person name="Wallberg A."/>
        </authorList>
    </citation>
    <scope>NUCLEOTIDE SEQUENCE [LARGE SCALE GENOMIC DNA]</scope>
</reference>
<accession>A0AAV2SRI3</accession>
<name>A0AAV2SRI3_MEGNR</name>
<gene>
    <name evidence="1" type="ORF">MNOR_LOCUS39997</name>
</gene>
<dbReference type="Proteomes" id="UP001497623">
    <property type="component" value="Unassembled WGS sequence"/>
</dbReference>
<evidence type="ECO:0000313" key="2">
    <source>
        <dbReference type="Proteomes" id="UP001497623"/>
    </source>
</evidence>
<evidence type="ECO:0000313" key="1">
    <source>
        <dbReference type="EMBL" id="CAL4234687.1"/>
    </source>
</evidence>
<sequence length="138" mass="14963">MVLERLNPMLLALLVGDGDTQSRLVLSWLPLVASPISWEMSLLVTVFGDFSGDCSSLEVSRSLVLLLLSRLSFTLACPLVLLTTDSVRTTESVRTFAAEALVLVEYSLSMMFMVPTVSGFMGVVTGGGDVHPPEWHLC</sequence>
<organism evidence="1 2">
    <name type="scientific">Meganyctiphanes norvegica</name>
    <name type="common">Northern krill</name>
    <name type="synonym">Thysanopoda norvegica</name>
    <dbReference type="NCBI Taxonomy" id="48144"/>
    <lineage>
        <taxon>Eukaryota</taxon>
        <taxon>Metazoa</taxon>
        <taxon>Ecdysozoa</taxon>
        <taxon>Arthropoda</taxon>
        <taxon>Crustacea</taxon>
        <taxon>Multicrustacea</taxon>
        <taxon>Malacostraca</taxon>
        <taxon>Eumalacostraca</taxon>
        <taxon>Eucarida</taxon>
        <taxon>Euphausiacea</taxon>
        <taxon>Euphausiidae</taxon>
        <taxon>Meganyctiphanes</taxon>
    </lineage>
</organism>